<dbReference type="SUPFAM" id="SSF46589">
    <property type="entry name" value="tRNA-binding arm"/>
    <property type="match status" value="1"/>
</dbReference>
<dbReference type="NCBIfam" id="TIGR03185">
    <property type="entry name" value="DNA_S_dndD"/>
    <property type="match status" value="1"/>
</dbReference>
<protein>
    <submittedName>
        <fullName evidence="6">DNA sulfur modification protein DndD</fullName>
    </submittedName>
</protein>
<dbReference type="Gene3D" id="1.10.287.40">
    <property type="entry name" value="Serine-tRNA synthetase, tRNA binding domain"/>
    <property type="match status" value="1"/>
</dbReference>
<dbReference type="InterPro" id="IPR010978">
    <property type="entry name" value="tRNA-bd_arm"/>
</dbReference>
<comment type="similarity">
    <text evidence="2">Belongs to the Sph1/Sph2 family.</text>
</comment>
<dbReference type="PANTHER" id="PTHR32114">
    <property type="entry name" value="ABC TRANSPORTER ABCH.3"/>
    <property type="match status" value="1"/>
</dbReference>
<evidence type="ECO:0000313" key="7">
    <source>
        <dbReference type="Proteomes" id="UP001253439"/>
    </source>
</evidence>
<dbReference type="PANTHER" id="PTHR32114:SF2">
    <property type="entry name" value="ABC TRANSPORTER ABCH.3"/>
    <property type="match status" value="1"/>
</dbReference>
<dbReference type="AlphaFoldDB" id="A0AAE4JJ90"/>
<accession>A0AAE4JJ90</accession>
<evidence type="ECO:0000256" key="3">
    <source>
        <dbReference type="SAM" id="Coils"/>
    </source>
</evidence>
<evidence type="ECO:0000256" key="1">
    <source>
        <dbReference type="ARBA" id="ARBA00023054"/>
    </source>
</evidence>
<feature type="domain" description="Rad50/SbcC-type AAA" evidence="5">
    <location>
        <begin position="6"/>
        <end position="255"/>
    </location>
</feature>
<dbReference type="Gene3D" id="3.40.50.300">
    <property type="entry name" value="P-loop containing nucleotide triphosphate hydrolases"/>
    <property type="match status" value="2"/>
</dbReference>
<dbReference type="EMBL" id="JAMQOM010000015">
    <property type="protein sequence ID" value="MDS0223460.1"/>
    <property type="molecule type" value="Genomic_DNA"/>
</dbReference>
<evidence type="ECO:0000256" key="4">
    <source>
        <dbReference type="SAM" id="MobiDB-lite"/>
    </source>
</evidence>
<feature type="coiled-coil region" evidence="3">
    <location>
        <begin position="403"/>
        <end position="491"/>
    </location>
</feature>
<keyword evidence="7" id="KW-1185">Reference proteome</keyword>
<keyword evidence="1 3" id="KW-0175">Coiled coil</keyword>
<evidence type="ECO:0000256" key="2">
    <source>
        <dbReference type="ARBA" id="ARBA00049666"/>
    </source>
</evidence>
<comment type="caution">
    <text evidence="6">The sequence shown here is derived from an EMBL/GenBank/DDBJ whole genome shotgun (WGS) entry which is preliminary data.</text>
</comment>
<evidence type="ECO:0000259" key="5">
    <source>
        <dbReference type="Pfam" id="PF13476"/>
    </source>
</evidence>
<proteinExistence type="inferred from homology"/>
<feature type="coiled-coil region" evidence="3">
    <location>
        <begin position="199"/>
        <end position="333"/>
    </location>
</feature>
<feature type="region of interest" description="Disordered" evidence="4">
    <location>
        <begin position="653"/>
        <end position="687"/>
    </location>
</feature>
<dbReference type="InterPro" id="IPR038729">
    <property type="entry name" value="Rad50/SbcC_AAA"/>
</dbReference>
<gene>
    <name evidence="6" type="primary">dndD</name>
    <name evidence="6" type="ORF">NDI54_19145</name>
</gene>
<dbReference type="SUPFAM" id="SSF52540">
    <property type="entry name" value="P-loop containing nucleoside triphosphate hydrolases"/>
    <property type="match status" value="1"/>
</dbReference>
<dbReference type="Gene3D" id="1.10.287.1490">
    <property type="match status" value="1"/>
</dbReference>
<organism evidence="6 7">
    <name type="scientific">Haloarcula terrestris</name>
    <dbReference type="NCBI Taxonomy" id="2950533"/>
    <lineage>
        <taxon>Archaea</taxon>
        <taxon>Methanobacteriati</taxon>
        <taxon>Methanobacteriota</taxon>
        <taxon>Stenosarchaea group</taxon>
        <taxon>Halobacteria</taxon>
        <taxon>Halobacteriales</taxon>
        <taxon>Haloarculaceae</taxon>
        <taxon>Haloarcula</taxon>
    </lineage>
</organism>
<dbReference type="Pfam" id="PF13476">
    <property type="entry name" value="AAA_23"/>
    <property type="match status" value="1"/>
</dbReference>
<evidence type="ECO:0000313" key="6">
    <source>
        <dbReference type="EMBL" id="MDS0223460.1"/>
    </source>
</evidence>
<dbReference type="InterPro" id="IPR042103">
    <property type="entry name" value="SerRS_1_N_sf"/>
</dbReference>
<dbReference type="Proteomes" id="UP001253439">
    <property type="component" value="Unassembled WGS sequence"/>
</dbReference>
<dbReference type="InterPro" id="IPR027417">
    <property type="entry name" value="P-loop_NTPase"/>
</dbReference>
<dbReference type="GO" id="GO:0000166">
    <property type="term" value="F:nucleotide binding"/>
    <property type="evidence" value="ECO:0007669"/>
    <property type="project" value="InterPro"/>
</dbReference>
<name>A0AAE4JJ90_9EURY</name>
<sequence>MKIDNLTITDFGPYRGENRFDLRTTPESPIILFGGKNGAGKTTLFQAVQLCLHGKSALGRRTSNSEYEDEIRAKLHQSTDGKADQASVELQFQYANLGDRDTYVVKRSWRDRGKSIAEDLTVKRNGEELSDLDSDQWEDFLKELVPPGVSQLFFFDGEKVQKLASAIENNSSFEDSLRSLLGLDLVERLEADLSIYLSNKLDEGQQSELRAEMEELNDELDELSDELHEVEYEIADKRDEVSELEREISQREEDLAQQGGAFAQKRSELKGRRAKLESKQESLEEQVREVIMGQFAFTLVPDLCRNVRDRLQRQAKEHNIEAAREEVAEEIDTLLQDQETILSESDLSADERADLAEQLQSALLDKPDETTDEHDLAASFSERQRQRMYSVVERALAEVPEKMAELTTELEATSRELNEVEQQINRAPEEETISPLIEEINELNEQKGELQSQLDTLESKREDLDKRITYLETERDRKLEKQTELEDISDRAELAKSSRQAVKKYQQRLTERKLSRLEEVLTTRYRQLSNKSEFYQHVHIDEESLAIEIETSNGAMKQQSQLSAGERQIFATAIIWALAEISDRPLPFIVDTPMGRLDKEHRENLVKYFFPQASHQVIVLSTDTEITDEYYEYLSDQIASQFHLNYDEDEGYTEISGGYFDDEQTDTPVEQARETNDSQVTIDGYNE</sequence>
<reference evidence="6 7" key="1">
    <citation type="submission" date="2022-06" db="EMBL/GenBank/DDBJ databases">
        <title>Haloarcula sp. a new haloarchaeum isolate from saline soil.</title>
        <authorList>
            <person name="Strakova D."/>
            <person name="Galisteo C."/>
            <person name="Sanchez-Porro C."/>
            <person name="Ventosa A."/>
        </authorList>
    </citation>
    <scope>NUCLEOTIDE SEQUENCE [LARGE SCALE GENOMIC DNA]</scope>
    <source>
        <strain evidence="6 7">S1AR25-5A</strain>
    </source>
</reference>
<dbReference type="GO" id="GO:0006302">
    <property type="term" value="P:double-strand break repair"/>
    <property type="evidence" value="ECO:0007669"/>
    <property type="project" value="InterPro"/>
</dbReference>
<dbReference type="GO" id="GO:0016887">
    <property type="term" value="F:ATP hydrolysis activity"/>
    <property type="evidence" value="ECO:0007669"/>
    <property type="project" value="InterPro"/>
</dbReference>
<dbReference type="RefSeq" id="WP_310897991.1">
    <property type="nucleotide sequence ID" value="NZ_JAMQOM010000015.1"/>
</dbReference>
<dbReference type="InterPro" id="IPR017599">
    <property type="entry name" value="DNA_S_DndD"/>
</dbReference>